<evidence type="ECO:0000256" key="1">
    <source>
        <dbReference type="ARBA" id="ARBA00004141"/>
    </source>
</evidence>
<keyword evidence="4 7" id="KW-0812">Transmembrane</keyword>
<comment type="subcellular location">
    <subcellularLocation>
        <location evidence="1">Membrane</location>
        <topology evidence="1">Multi-pass membrane protein</topology>
    </subcellularLocation>
</comment>
<evidence type="ECO:0000259" key="9">
    <source>
        <dbReference type="Pfam" id="PF16916"/>
    </source>
</evidence>
<protein>
    <submittedName>
        <fullName evidence="10">Cobalt-zinc-cadmium resistance protein</fullName>
    </submittedName>
</protein>
<dbReference type="NCBIfam" id="TIGR01297">
    <property type="entry name" value="CDF"/>
    <property type="match status" value="1"/>
</dbReference>
<feature type="transmembrane region" description="Helical" evidence="7">
    <location>
        <begin position="75"/>
        <end position="93"/>
    </location>
</feature>
<keyword evidence="5 7" id="KW-1133">Transmembrane helix</keyword>
<evidence type="ECO:0000256" key="6">
    <source>
        <dbReference type="ARBA" id="ARBA00023136"/>
    </source>
</evidence>
<dbReference type="Pfam" id="PF01545">
    <property type="entry name" value="Cation_efflux"/>
    <property type="match status" value="1"/>
</dbReference>
<dbReference type="InterPro" id="IPR027470">
    <property type="entry name" value="Cation_efflux_CTD"/>
</dbReference>
<evidence type="ECO:0000256" key="3">
    <source>
        <dbReference type="ARBA" id="ARBA00022448"/>
    </source>
</evidence>
<feature type="domain" description="Cation efflux protein cytoplasmic" evidence="9">
    <location>
        <begin position="207"/>
        <end position="284"/>
    </location>
</feature>
<feature type="domain" description="Cation efflux protein transmembrane" evidence="8">
    <location>
        <begin position="11"/>
        <end position="202"/>
    </location>
</feature>
<reference evidence="10 11" key="1">
    <citation type="submission" date="2022-03" db="EMBL/GenBank/DDBJ databases">
        <authorList>
            <person name="Brunel B."/>
        </authorList>
    </citation>
    <scope>NUCLEOTIDE SEQUENCE [LARGE SCALE GENOMIC DNA]</scope>
    <source>
        <strain evidence="10">STM5069sample</strain>
    </source>
</reference>
<feature type="transmembrane region" description="Helical" evidence="7">
    <location>
        <begin position="12"/>
        <end position="35"/>
    </location>
</feature>
<feature type="transmembrane region" description="Helical" evidence="7">
    <location>
        <begin position="177"/>
        <end position="194"/>
    </location>
</feature>
<keyword evidence="3" id="KW-0813">Transport</keyword>
<evidence type="ECO:0000256" key="5">
    <source>
        <dbReference type="ARBA" id="ARBA00022989"/>
    </source>
</evidence>
<dbReference type="InterPro" id="IPR058533">
    <property type="entry name" value="Cation_efflux_TM"/>
</dbReference>
<dbReference type="EMBL" id="CAKXZT010000038">
    <property type="protein sequence ID" value="CAH2396423.1"/>
    <property type="molecule type" value="Genomic_DNA"/>
</dbReference>
<organism evidence="10 11">
    <name type="scientific">Mesorhizobium escarrei</name>
    <dbReference type="NCBI Taxonomy" id="666018"/>
    <lineage>
        <taxon>Bacteria</taxon>
        <taxon>Pseudomonadati</taxon>
        <taxon>Pseudomonadota</taxon>
        <taxon>Alphaproteobacteria</taxon>
        <taxon>Hyphomicrobiales</taxon>
        <taxon>Phyllobacteriaceae</taxon>
        <taxon>Mesorhizobium</taxon>
    </lineage>
</organism>
<gene>
    <name evidence="10" type="ORF">MES5069_1320006</name>
</gene>
<evidence type="ECO:0000313" key="10">
    <source>
        <dbReference type="EMBL" id="CAH2396423.1"/>
    </source>
</evidence>
<dbReference type="Proteomes" id="UP001153050">
    <property type="component" value="Unassembled WGS sequence"/>
</dbReference>
<feature type="transmembrane region" description="Helical" evidence="7">
    <location>
        <begin position="113"/>
        <end position="131"/>
    </location>
</feature>
<comment type="caution">
    <text evidence="10">The sequence shown here is derived from an EMBL/GenBank/DDBJ whole genome shotgun (WGS) entry which is preliminary data.</text>
</comment>
<dbReference type="Gene3D" id="3.30.70.1350">
    <property type="entry name" value="Cation efflux protein, cytoplasmic domain"/>
    <property type="match status" value="1"/>
</dbReference>
<name>A0ABM9DIL9_9HYPH</name>
<dbReference type="RefSeq" id="WP_254016840.1">
    <property type="nucleotide sequence ID" value="NZ_CAKXZT010000038.1"/>
</dbReference>
<dbReference type="InterPro" id="IPR050291">
    <property type="entry name" value="CDF_Transporter"/>
</dbReference>
<dbReference type="InterPro" id="IPR036837">
    <property type="entry name" value="Cation_efflux_CTD_sf"/>
</dbReference>
<comment type="similarity">
    <text evidence="2">Belongs to the cation diffusion facilitator (CDF) transporter (TC 2.A.4) family.</text>
</comment>
<evidence type="ECO:0000313" key="11">
    <source>
        <dbReference type="Proteomes" id="UP001153050"/>
    </source>
</evidence>
<sequence length="303" mass="32028">MNLSLKIATGSLGVSLIVLTIKYCAYVLTGSVALYSDALESIINVVTAVAAIVAIRSAARPADANHQFGHHKAEYLSAVVVGVMIIVAALAILREAYGAFLAPTPIDAPWSGLAVNTLATVLNAVWSGVLIRQGRTHRSAALVADGKHLLVDVVTSVGVLVGVVLVVLTGIEVLDAAIAALVALHVLWSGWGVVRESASGLMDEAAPAEELKRIRETISTNTGDAIETHDLRTRHAGKVTFIEFHLVVPGSMSVERSHEICDRLEAALKETLEGAIVTIHVEPEHKPKHVRSNQMGSFAQAEG</sequence>
<dbReference type="PANTHER" id="PTHR43840">
    <property type="entry name" value="MITOCHONDRIAL METAL TRANSPORTER 1-RELATED"/>
    <property type="match status" value="1"/>
</dbReference>
<accession>A0ABM9DIL9</accession>
<evidence type="ECO:0000256" key="7">
    <source>
        <dbReference type="SAM" id="Phobius"/>
    </source>
</evidence>
<feature type="transmembrane region" description="Helical" evidence="7">
    <location>
        <begin position="151"/>
        <end position="171"/>
    </location>
</feature>
<keyword evidence="6 7" id="KW-0472">Membrane</keyword>
<dbReference type="Pfam" id="PF16916">
    <property type="entry name" value="ZT_dimer"/>
    <property type="match status" value="1"/>
</dbReference>
<dbReference type="SUPFAM" id="SSF161111">
    <property type="entry name" value="Cation efflux protein transmembrane domain-like"/>
    <property type="match status" value="1"/>
</dbReference>
<dbReference type="Gene3D" id="1.20.1510.10">
    <property type="entry name" value="Cation efflux protein transmembrane domain"/>
    <property type="match status" value="1"/>
</dbReference>
<dbReference type="InterPro" id="IPR027469">
    <property type="entry name" value="Cation_efflux_TMD_sf"/>
</dbReference>
<evidence type="ECO:0000256" key="2">
    <source>
        <dbReference type="ARBA" id="ARBA00008114"/>
    </source>
</evidence>
<dbReference type="InterPro" id="IPR002524">
    <property type="entry name" value="Cation_efflux"/>
</dbReference>
<feature type="transmembrane region" description="Helical" evidence="7">
    <location>
        <begin position="41"/>
        <end position="59"/>
    </location>
</feature>
<dbReference type="SUPFAM" id="SSF160240">
    <property type="entry name" value="Cation efflux protein cytoplasmic domain-like"/>
    <property type="match status" value="1"/>
</dbReference>
<dbReference type="PANTHER" id="PTHR43840:SF15">
    <property type="entry name" value="MITOCHONDRIAL METAL TRANSPORTER 1-RELATED"/>
    <property type="match status" value="1"/>
</dbReference>
<evidence type="ECO:0000256" key="4">
    <source>
        <dbReference type="ARBA" id="ARBA00022692"/>
    </source>
</evidence>
<keyword evidence="11" id="KW-1185">Reference proteome</keyword>
<proteinExistence type="inferred from homology"/>
<evidence type="ECO:0000259" key="8">
    <source>
        <dbReference type="Pfam" id="PF01545"/>
    </source>
</evidence>